<evidence type="ECO:0000313" key="2">
    <source>
        <dbReference type="EMBL" id="GKZ25433.1"/>
    </source>
</evidence>
<name>A0A9W5YZA1_9EURO</name>
<gene>
    <name evidence="2" type="ORF">AbraCBS73388_001063</name>
</gene>
<feature type="region of interest" description="Disordered" evidence="1">
    <location>
        <begin position="24"/>
        <end position="48"/>
    </location>
</feature>
<proteinExistence type="predicted"/>
<evidence type="ECO:0000313" key="3">
    <source>
        <dbReference type="Proteomes" id="UP001143548"/>
    </source>
</evidence>
<accession>A0A9W5YZA1</accession>
<protein>
    <submittedName>
        <fullName evidence="2">Uncharacterized protein</fullName>
    </submittedName>
</protein>
<dbReference type="EMBL" id="BROQ01000111">
    <property type="protein sequence ID" value="GKZ25433.1"/>
    <property type="molecule type" value="Genomic_DNA"/>
</dbReference>
<sequence length="174" mass="19381">MQKALPEVTGILYSALRGLLTTVTPPGWNDDEESDAEELAHATQEMNEQVQRRVSDLYDATDDEPVDEDGDQTYDLELGEDNPEISNARGAAFLQAVIRAEQVLSLLDGVAPVLQQGKAQAMQITQALEMRITPAIWLTRQINLAMQLSYIEETWYLSGMKSLHQLPCECLYGP</sequence>
<dbReference type="Proteomes" id="UP001143548">
    <property type="component" value="Unassembled WGS sequence"/>
</dbReference>
<organism evidence="2 3">
    <name type="scientific">Aspergillus brasiliensis</name>
    <dbReference type="NCBI Taxonomy" id="319629"/>
    <lineage>
        <taxon>Eukaryota</taxon>
        <taxon>Fungi</taxon>
        <taxon>Dikarya</taxon>
        <taxon>Ascomycota</taxon>
        <taxon>Pezizomycotina</taxon>
        <taxon>Eurotiomycetes</taxon>
        <taxon>Eurotiomycetidae</taxon>
        <taxon>Eurotiales</taxon>
        <taxon>Aspergillaceae</taxon>
        <taxon>Aspergillus</taxon>
        <taxon>Aspergillus subgen. Circumdati</taxon>
    </lineage>
</organism>
<evidence type="ECO:0000256" key="1">
    <source>
        <dbReference type="SAM" id="MobiDB-lite"/>
    </source>
</evidence>
<dbReference type="AlphaFoldDB" id="A0A9W5YZA1"/>
<reference evidence="2" key="1">
    <citation type="submission" date="2022-07" db="EMBL/GenBank/DDBJ databases">
        <title>Taxonomy of Aspergillus series Nigri: significant species reduction supported by multi-species coalescent approaches.</title>
        <authorList>
            <person name="Bian C."/>
            <person name="Kusuya Y."/>
            <person name="Sklenar F."/>
            <person name="D'hooge E."/>
            <person name="Yaguchi T."/>
            <person name="Takahashi H."/>
            <person name="Hubka V."/>
        </authorList>
    </citation>
    <scope>NUCLEOTIDE SEQUENCE</scope>
    <source>
        <strain evidence="2">CBS 733.88</strain>
    </source>
</reference>
<comment type="caution">
    <text evidence="2">The sequence shown here is derived from an EMBL/GenBank/DDBJ whole genome shotgun (WGS) entry which is preliminary data.</text>
</comment>